<dbReference type="PANTHER" id="PTHR43185:SF1">
    <property type="entry name" value="FE(2+) TRANSPORTER FEOB"/>
    <property type="match status" value="1"/>
</dbReference>
<evidence type="ECO:0000256" key="8">
    <source>
        <dbReference type="ARBA" id="ARBA00023004"/>
    </source>
</evidence>
<reference evidence="18 19" key="1">
    <citation type="submission" date="2020-02" db="EMBL/GenBank/DDBJ databases">
        <title>Draft genome sequence of Limisphaera ngatamarikiensis NGM72.4T, a thermophilic Verrucomicrobia grouped in subdivision 3.</title>
        <authorList>
            <person name="Carere C.R."/>
            <person name="Steen J."/>
            <person name="Hugenholtz P."/>
            <person name="Stott M.B."/>
        </authorList>
    </citation>
    <scope>NUCLEOTIDE SEQUENCE [LARGE SCALE GENOMIC DNA]</scope>
    <source>
        <strain evidence="18 19">NGM72.4</strain>
    </source>
</reference>
<feature type="coiled-coil region" evidence="16">
    <location>
        <begin position="607"/>
        <end position="634"/>
    </location>
</feature>
<dbReference type="PROSITE" id="PS51711">
    <property type="entry name" value="G_FEOB"/>
    <property type="match status" value="1"/>
</dbReference>
<keyword evidence="14" id="KW-0460">Magnesium</keyword>
<keyword evidence="9" id="KW-0406">Ion transport</keyword>
<keyword evidence="14" id="KW-0479">Metal-binding</keyword>
<dbReference type="NCBIfam" id="TIGR00437">
    <property type="entry name" value="feoB"/>
    <property type="match status" value="1"/>
</dbReference>
<keyword evidence="8 15" id="KW-0408">Iron</keyword>
<dbReference type="InterPro" id="IPR011642">
    <property type="entry name" value="Gate_dom"/>
</dbReference>
<evidence type="ECO:0000256" key="7">
    <source>
        <dbReference type="ARBA" id="ARBA00022989"/>
    </source>
</evidence>
<keyword evidence="2 15" id="KW-0813">Transport</keyword>
<keyword evidence="3" id="KW-1003">Cell membrane</keyword>
<evidence type="ECO:0000256" key="13">
    <source>
        <dbReference type="PIRSR" id="PIRSR603373-1"/>
    </source>
</evidence>
<evidence type="ECO:0000256" key="2">
    <source>
        <dbReference type="ARBA" id="ARBA00022448"/>
    </source>
</evidence>
<evidence type="ECO:0000256" key="14">
    <source>
        <dbReference type="PIRSR" id="PIRSR603373-2"/>
    </source>
</evidence>
<evidence type="ECO:0000256" key="1">
    <source>
        <dbReference type="ARBA" id="ARBA00004651"/>
    </source>
</evidence>
<feature type="binding site" evidence="14">
    <location>
        <position position="39"/>
    </location>
    <ligand>
        <name>Mg(2+)</name>
        <dbReference type="ChEBI" id="CHEBI:18420"/>
        <label>2</label>
    </ligand>
</feature>
<comment type="caution">
    <text evidence="18">The sequence shown here is derived from an EMBL/GenBank/DDBJ whole genome shotgun (WGS) entry which is preliminary data.</text>
</comment>
<feature type="transmembrane region" description="Helical" evidence="15">
    <location>
        <begin position="545"/>
        <end position="564"/>
    </location>
</feature>
<dbReference type="GO" id="GO:0005886">
    <property type="term" value="C:plasma membrane"/>
    <property type="evidence" value="ECO:0007669"/>
    <property type="project" value="UniProtKB-SubCell"/>
</dbReference>
<keyword evidence="19" id="KW-1185">Reference proteome</keyword>
<feature type="domain" description="FeoB-type G" evidence="17">
    <location>
        <begin position="21"/>
        <end position="190"/>
    </location>
</feature>
<keyword evidence="4 15" id="KW-0410">Iron transport</keyword>
<dbReference type="RefSeq" id="WP_165105468.1">
    <property type="nucleotide sequence ID" value="NZ_JAAKYA010000012.1"/>
</dbReference>
<evidence type="ECO:0000256" key="9">
    <source>
        <dbReference type="ARBA" id="ARBA00023065"/>
    </source>
</evidence>
<evidence type="ECO:0000256" key="6">
    <source>
        <dbReference type="ARBA" id="ARBA00022741"/>
    </source>
</evidence>
<evidence type="ECO:0000256" key="3">
    <source>
        <dbReference type="ARBA" id="ARBA00022475"/>
    </source>
</evidence>
<evidence type="ECO:0000256" key="10">
    <source>
        <dbReference type="ARBA" id="ARBA00023134"/>
    </source>
</evidence>
<protein>
    <recommendedName>
        <fullName evidence="12 15">Ferrous iron transport protein B</fullName>
    </recommendedName>
</protein>
<gene>
    <name evidence="18" type="primary">feoB</name>
    <name evidence="18" type="ORF">G4L39_01850</name>
</gene>
<dbReference type="AlphaFoldDB" id="A0A6M1RKM1"/>
<evidence type="ECO:0000256" key="12">
    <source>
        <dbReference type="NCBIfam" id="TIGR00437"/>
    </source>
</evidence>
<keyword evidence="16" id="KW-0175">Coiled coil</keyword>
<feature type="transmembrane region" description="Helical" evidence="15">
    <location>
        <begin position="486"/>
        <end position="507"/>
    </location>
</feature>
<dbReference type="InterPro" id="IPR050860">
    <property type="entry name" value="FeoB_GTPase"/>
</dbReference>
<evidence type="ECO:0000256" key="4">
    <source>
        <dbReference type="ARBA" id="ARBA00022496"/>
    </source>
</evidence>
<evidence type="ECO:0000256" key="11">
    <source>
        <dbReference type="ARBA" id="ARBA00023136"/>
    </source>
</evidence>
<dbReference type="CDD" id="cd01879">
    <property type="entry name" value="FeoB"/>
    <property type="match status" value="1"/>
</dbReference>
<keyword evidence="7 15" id="KW-1133">Transmembrane helix</keyword>
<organism evidence="18 19">
    <name type="scientific">Limisphaera ngatamarikiensis</name>
    <dbReference type="NCBI Taxonomy" id="1324935"/>
    <lineage>
        <taxon>Bacteria</taxon>
        <taxon>Pseudomonadati</taxon>
        <taxon>Verrucomicrobiota</taxon>
        <taxon>Verrucomicrobiia</taxon>
        <taxon>Limisphaerales</taxon>
        <taxon>Limisphaeraceae</taxon>
        <taxon>Limisphaera</taxon>
    </lineage>
</organism>
<dbReference type="PANTHER" id="PTHR43185">
    <property type="entry name" value="FERROUS IRON TRANSPORT PROTEIN B"/>
    <property type="match status" value="1"/>
</dbReference>
<dbReference type="InterPro" id="IPR003373">
    <property type="entry name" value="Fe2_transport_prot-B"/>
</dbReference>
<dbReference type="GO" id="GO:0005525">
    <property type="term" value="F:GTP binding"/>
    <property type="evidence" value="ECO:0007669"/>
    <property type="project" value="UniProtKB-KW"/>
</dbReference>
<dbReference type="EMBL" id="JAAKYA010000012">
    <property type="protein sequence ID" value="NGO38139.1"/>
    <property type="molecule type" value="Genomic_DNA"/>
</dbReference>
<dbReference type="Gene3D" id="3.40.50.300">
    <property type="entry name" value="P-loop containing nucleotide triphosphate hydrolases"/>
    <property type="match status" value="1"/>
</dbReference>
<dbReference type="Proteomes" id="UP000477311">
    <property type="component" value="Unassembled WGS sequence"/>
</dbReference>
<sequence length="774" mass="84891">MASANRTAVSGPAGRAASTAVRYVFITGNPNCGKTTVFNALTGLRAKVGNYAGVTVERKEGPLRGTRKDQPVRVLDLPGTYSLSPHSLDEQIARDVLLGRLPELPPPSVIVVVVDASNLQRNLYFATQVIELGHPTVVALNMMDVAAAMGLRVDPDTLSRRLGVPVVPVVASTGEGIPQLRERILALLETPEPPAQRRFPILPEPMVQEAQKLAALLTWTYQERRVQADAEALLLLSTEQALASSQSHYTPGIQQAVAAARRRLEEAGVDWRSVVIEARYRAVAEIEAAAVTRVGSPRETWSDRADRVVTHRVWGTLIFLGLMALMFQCIFVFARIPMEALQGAVDALGGWVGRTLPPGDLTSLLTDGVIAGVGAVVVFLPQILLLFLFLGFLEDTGYMARAAFLMDRLMSKVGLHGKSFIPLLSSFACAIPGIMATRTIENHRDRLVTILIAPLMSCSARLPVYTVLIAACIPRQKVLGVLELQGLTLMGMYLLGIVVALALAWVFKKTLLRGEPPMLILELPPYRRPVLKVVLHHMWERSKVFLQRAGTVILAINILLWFLATYPRSHEMESAFTKQRESIEAELALVEPSHAGEVTGPDGALPGEDALERIEQLRARLEQVETERAAARLRYSFAGRLGHLIEPVIAPLGFDWKIGIGIITSFAAREVFVSTMSVVYNVGGQVGSNDEVGNLARVMQQQTRPDGTPLYTPLLGMSLMVFYVFALQCASTVAIVRRETNTWRWAAFQWCYLGVLAWLSSFLVWQVGRLLGWG</sequence>
<feature type="binding site" evidence="13">
    <location>
        <begin position="141"/>
        <end position="144"/>
    </location>
    <ligand>
        <name>GTP</name>
        <dbReference type="ChEBI" id="CHEBI:37565"/>
        <label>1</label>
    </ligand>
</feature>
<keyword evidence="6 13" id="KW-0547">Nucleotide-binding</keyword>
<dbReference type="GO" id="GO:0015093">
    <property type="term" value="F:ferrous iron transmembrane transporter activity"/>
    <property type="evidence" value="ECO:0007669"/>
    <property type="project" value="UniProtKB-UniRule"/>
</dbReference>
<feature type="binding site" evidence="14">
    <location>
        <position position="40"/>
    </location>
    <ligand>
        <name>Mg(2+)</name>
        <dbReference type="ChEBI" id="CHEBI:18420"/>
        <label>2</label>
    </ligand>
</feature>
<comment type="function">
    <text evidence="15">Probable transporter of a GTP-driven Fe(2+) uptake system.</text>
</comment>
<proteinExistence type="inferred from homology"/>
<evidence type="ECO:0000256" key="5">
    <source>
        <dbReference type="ARBA" id="ARBA00022692"/>
    </source>
</evidence>
<comment type="similarity">
    <text evidence="15">Belongs to the TRAFAC class TrmE-Era-EngA-EngB-Septin-like GTPase superfamily. FeoB GTPase (TC 9.A.8) family.</text>
</comment>
<dbReference type="GO" id="GO:0046872">
    <property type="term" value="F:metal ion binding"/>
    <property type="evidence" value="ECO:0007669"/>
    <property type="project" value="UniProtKB-KW"/>
</dbReference>
<feature type="binding site" evidence="14">
    <location>
        <position position="42"/>
    </location>
    <ligand>
        <name>Mg(2+)</name>
        <dbReference type="ChEBI" id="CHEBI:18420"/>
        <label>2</label>
    </ligand>
</feature>
<feature type="binding site" evidence="13">
    <location>
        <begin position="28"/>
        <end position="35"/>
    </location>
    <ligand>
        <name>GTP</name>
        <dbReference type="ChEBI" id="CHEBI:37565"/>
        <label>1</label>
    </ligand>
</feature>
<feature type="transmembrane region" description="Helical" evidence="15">
    <location>
        <begin position="714"/>
        <end position="735"/>
    </location>
</feature>
<evidence type="ECO:0000256" key="16">
    <source>
        <dbReference type="SAM" id="Coils"/>
    </source>
</evidence>
<dbReference type="SUPFAM" id="SSF52540">
    <property type="entry name" value="P-loop containing nucleoside triphosphate hydrolases"/>
    <property type="match status" value="1"/>
</dbReference>
<keyword evidence="11 15" id="KW-0472">Membrane</keyword>
<feature type="transmembrane region" description="Helical" evidence="15">
    <location>
        <begin position="369"/>
        <end position="393"/>
    </location>
</feature>
<feature type="transmembrane region" description="Helical" evidence="15">
    <location>
        <begin position="313"/>
        <end position="334"/>
    </location>
</feature>
<comment type="subcellular location">
    <subcellularLocation>
        <location evidence="15">Cell inner membrane</location>
        <topology evidence="15">Multi-pass membrane protein</topology>
    </subcellularLocation>
    <subcellularLocation>
        <location evidence="1">Cell membrane</location>
        <topology evidence="1">Multi-pass membrane protein</topology>
    </subcellularLocation>
</comment>
<keyword evidence="5 15" id="KW-0812">Transmembrane</keyword>
<feature type="binding site" evidence="13">
    <location>
        <begin position="53"/>
        <end position="57"/>
    </location>
    <ligand>
        <name>GTP</name>
        <dbReference type="ChEBI" id="CHEBI:37565"/>
        <label>1</label>
    </ligand>
</feature>
<dbReference type="Pfam" id="PF02421">
    <property type="entry name" value="FeoB_N"/>
    <property type="match status" value="1"/>
</dbReference>
<feature type="transmembrane region" description="Helical" evidence="15">
    <location>
        <begin position="447"/>
        <end position="474"/>
    </location>
</feature>
<dbReference type="Pfam" id="PF07664">
    <property type="entry name" value="FeoB_C"/>
    <property type="match status" value="1"/>
</dbReference>
<dbReference type="InterPro" id="IPR011640">
    <property type="entry name" value="Fe2_transport_prot_B_C"/>
</dbReference>
<evidence type="ECO:0000313" key="19">
    <source>
        <dbReference type="Proteomes" id="UP000477311"/>
    </source>
</evidence>
<dbReference type="InterPro" id="IPR027417">
    <property type="entry name" value="P-loop_NTPase"/>
</dbReference>
<feature type="transmembrane region" description="Helical" evidence="15">
    <location>
        <begin position="413"/>
        <end position="435"/>
    </location>
</feature>
<name>A0A6M1RKM1_9BACT</name>
<dbReference type="InterPro" id="IPR030389">
    <property type="entry name" value="G_FEOB_dom"/>
</dbReference>
<evidence type="ECO:0000256" key="15">
    <source>
        <dbReference type="RuleBase" id="RU362098"/>
    </source>
</evidence>
<feature type="binding site" evidence="14">
    <location>
        <position position="43"/>
    </location>
    <ligand>
        <name>Mg(2+)</name>
        <dbReference type="ChEBI" id="CHEBI:18420"/>
        <label>2</label>
    </ligand>
</feature>
<keyword evidence="10 13" id="KW-0342">GTP-binding</keyword>
<accession>A0A6M1RKM1</accession>
<feature type="transmembrane region" description="Helical" evidence="15">
    <location>
        <begin position="747"/>
        <end position="765"/>
    </location>
</feature>
<evidence type="ECO:0000313" key="18">
    <source>
        <dbReference type="EMBL" id="NGO38139.1"/>
    </source>
</evidence>
<feature type="binding site" evidence="13">
    <location>
        <begin position="76"/>
        <end position="79"/>
    </location>
    <ligand>
        <name>GTP</name>
        <dbReference type="ChEBI" id="CHEBI:37565"/>
        <label>1</label>
    </ligand>
</feature>
<dbReference type="Pfam" id="PF07670">
    <property type="entry name" value="Gate"/>
    <property type="match status" value="2"/>
</dbReference>
<evidence type="ECO:0000259" key="17">
    <source>
        <dbReference type="PROSITE" id="PS51711"/>
    </source>
</evidence>